<gene>
    <name evidence="3" type="ORF">POF43_016345</name>
</gene>
<proteinExistence type="predicted"/>
<dbReference type="Gene3D" id="2.30.110.10">
    <property type="entry name" value="Electron Transport, Fmn-binding Protein, Chain A"/>
    <property type="match status" value="1"/>
</dbReference>
<name>A0ABT6W0J8_9ACTN</name>
<dbReference type="EMBL" id="JAAGKO020000022">
    <property type="protein sequence ID" value="MDI5964273.1"/>
    <property type="molecule type" value="Genomic_DNA"/>
</dbReference>
<evidence type="ECO:0000313" key="4">
    <source>
        <dbReference type="Proteomes" id="UP001156398"/>
    </source>
</evidence>
<evidence type="ECO:0000313" key="3">
    <source>
        <dbReference type="EMBL" id="MDI5964273.1"/>
    </source>
</evidence>
<dbReference type="GO" id="GO:0004733">
    <property type="term" value="F:pyridoxamine phosphate oxidase activity"/>
    <property type="evidence" value="ECO:0007669"/>
    <property type="project" value="UniProtKB-EC"/>
</dbReference>
<protein>
    <submittedName>
        <fullName evidence="3">Pyridoxamine 5'-phosphate oxidase family protein</fullName>
        <ecNumber evidence="3">1.-.-.-</ecNumber>
        <ecNumber evidence="3">1.4.3.5</ecNumber>
    </submittedName>
</protein>
<keyword evidence="4" id="KW-1185">Reference proteome</keyword>
<dbReference type="InterPro" id="IPR011576">
    <property type="entry name" value="Pyridox_Oxase_N"/>
</dbReference>
<dbReference type="Proteomes" id="UP001156398">
    <property type="component" value="Unassembled WGS sequence"/>
</dbReference>
<dbReference type="PANTHER" id="PTHR35176:SF4">
    <property type="entry name" value="PYRIDOXAMINE 5'-PHOSPHATE OXIDASE-RELATED FMN-BINDING"/>
    <property type="match status" value="1"/>
</dbReference>
<accession>A0ABT6W0J8</accession>
<dbReference type="PANTHER" id="PTHR35176">
    <property type="entry name" value="HEME OXYGENASE HI_0854-RELATED"/>
    <property type="match status" value="1"/>
</dbReference>
<sequence>MAHSKQAEPVTELDARYSDPQARPADWVRARDRLRAAEVFWLSTVRPDGRPHVTPLISVWVDDALYFCTGPDERKARNLAANPHVVMTTGANDYGSGFDLTVEGDAVNITDHARLVRIAEAYEDKYGAGWHYDVHDGAFVLPAAGRAPGHGRALVYEVAPVTAFGFGKGEFSQTRWHFNGDAT</sequence>
<dbReference type="EC" id="1.-.-.-" evidence="3"/>
<evidence type="ECO:0000259" key="2">
    <source>
        <dbReference type="Pfam" id="PF01243"/>
    </source>
</evidence>
<dbReference type="RefSeq" id="WP_271323732.1">
    <property type="nucleotide sequence ID" value="NZ_JAAGKO020000022.1"/>
</dbReference>
<dbReference type="Pfam" id="PF01243">
    <property type="entry name" value="PNPOx_N"/>
    <property type="match status" value="1"/>
</dbReference>
<comment type="caution">
    <text evidence="3">The sequence shown here is derived from an EMBL/GenBank/DDBJ whole genome shotgun (WGS) entry which is preliminary data.</text>
</comment>
<dbReference type="InterPro" id="IPR012349">
    <property type="entry name" value="Split_barrel_FMN-bd"/>
</dbReference>
<feature type="domain" description="Pyridoxamine 5'-phosphate oxidase N-terminal" evidence="2">
    <location>
        <begin position="30"/>
        <end position="129"/>
    </location>
</feature>
<evidence type="ECO:0000256" key="1">
    <source>
        <dbReference type="ARBA" id="ARBA00023002"/>
    </source>
</evidence>
<dbReference type="SUPFAM" id="SSF50475">
    <property type="entry name" value="FMN-binding split barrel"/>
    <property type="match status" value="1"/>
</dbReference>
<dbReference type="InterPro" id="IPR052019">
    <property type="entry name" value="F420H2_bilvrd_red/Heme_oxyg"/>
</dbReference>
<dbReference type="EC" id="1.4.3.5" evidence="3"/>
<keyword evidence="1 3" id="KW-0560">Oxidoreductase</keyword>
<organism evidence="3 4">
    <name type="scientific">Streptantibioticus silvisoli</name>
    <dbReference type="NCBI Taxonomy" id="2705255"/>
    <lineage>
        <taxon>Bacteria</taxon>
        <taxon>Bacillati</taxon>
        <taxon>Actinomycetota</taxon>
        <taxon>Actinomycetes</taxon>
        <taxon>Kitasatosporales</taxon>
        <taxon>Streptomycetaceae</taxon>
        <taxon>Streptantibioticus</taxon>
    </lineage>
</organism>
<reference evidence="3 4" key="1">
    <citation type="submission" date="2023-05" db="EMBL/GenBank/DDBJ databases">
        <title>Streptantibioticus silvisoli sp. nov., acidotolerant actinomycetes 1 from pine litter.</title>
        <authorList>
            <person name="Swiecimska M."/>
            <person name="Golinska P."/>
            <person name="Sangal V."/>
            <person name="Wachnowicz B."/>
            <person name="Goodfellow M."/>
        </authorList>
    </citation>
    <scope>NUCLEOTIDE SEQUENCE [LARGE SCALE GENOMIC DNA]</scope>
    <source>
        <strain evidence="3 4">SL54</strain>
    </source>
</reference>